<protein>
    <submittedName>
        <fullName evidence="2">Uncharacterized protein</fullName>
    </submittedName>
</protein>
<dbReference type="InterPro" id="IPR005049">
    <property type="entry name" value="STL-like"/>
</dbReference>
<comment type="caution">
    <text evidence="2">The sequence shown here is derived from an EMBL/GenBank/DDBJ whole genome shotgun (WGS) entry which is preliminary data.</text>
</comment>
<feature type="region of interest" description="Disordered" evidence="1">
    <location>
        <begin position="1"/>
        <end position="126"/>
    </location>
</feature>
<evidence type="ECO:0000313" key="3">
    <source>
        <dbReference type="Proteomes" id="UP001283361"/>
    </source>
</evidence>
<feature type="compositionally biased region" description="Polar residues" evidence="1">
    <location>
        <begin position="106"/>
        <end position="115"/>
    </location>
</feature>
<dbReference type="Proteomes" id="UP001283361">
    <property type="component" value="Unassembled WGS sequence"/>
</dbReference>
<proteinExistence type="predicted"/>
<name>A0AAE1B7Q6_9GAST</name>
<feature type="compositionally biased region" description="Polar residues" evidence="1">
    <location>
        <begin position="55"/>
        <end position="64"/>
    </location>
</feature>
<dbReference type="PANTHER" id="PTHR31362">
    <property type="entry name" value="GLYCOSYLTRANSFERASE STELLO1-RELATED"/>
    <property type="match status" value="1"/>
</dbReference>
<evidence type="ECO:0000313" key="2">
    <source>
        <dbReference type="EMBL" id="KAK3800217.1"/>
    </source>
</evidence>
<reference evidence="2" key="1">
    <citation type="journal article" date="2023" name="G3 (Bethesda)">
        <title>A reference genome for the long-term kleptoplast-retaining sea slug Elysia crispata morphotype clarki.</title>
        <authorList>
            <person name="Eastman K.E."/>
            <person name="Pendleton A.L."/>
            <person name="Shaikh M.A."/>
            <person name="Suttiyut T."/>
            <person name="Ogas R."/>
            <person name="Tomko P."/>
            <person name="Gavelis G."/>
            <person name="Widhalm J.R."/>
            <person name="Wisecaver J.H."/>
        </authorList>
    </citation>
    <scope>NUCLEOTIDE SEQUENCE</scope>
    <source>
        <strain evidence="2">ECLA1</strain>
    </source>
</reference>
<dbReference type="PANTHER" id="PTHR31362:SF0">
    <property type="entry name" value="EXOSTOSIN DOMAIN-CONTAINING PROTEIN-RELATED"/>
    <property type="match status" value="1"/>
</dbReference>
<accession>A0AAE1B7Q6</accession>
<organism evidence="2 3">
    <name type="scientific">Elysia crispata</name>
    <name type="common">lettuce slug</name>
    <dbReference type="NCBI Taxonomy" id="231223"/>
    <lineage>
        <taxon>Eukaryota</taxon>
        <taxon>Metazoa</taxon>
        <taxon>Spiralia</taxon>
        <taxon>Lophotrochozoa</taxon>
        <taxon>Mollusca</taxon>
        <taxon>Gastropoda</taxon>
        <taxon>Heterobranchia</taxon>
        <taxon>Euthyneura</taxon>
        <taxon>Panpulmonata</taxon>
        <taxon>Sacoglossa</taxon>
        <taxon>Placobranchoidea</taxon>
        <taxon>Plakobranchidae</taxon>
        <taxon>Elysia</taxon>
    </lineage>
</organism>
<feature type="compositionally biased region" description="Polar residues" evidence="1">
    <location>
        <begin position="21"/>
        <end position="47"/>
    </location>
</feature>
<gene>
    <name evidence="2" type="ORF">RRG08_064249</name>
</gene>
<feature type="compositionally biased region" description="Polar residues" evidence="1">
    <location>
        <begin position="1"/>
        <end position="13"/>
    </location>
</feature>
<dbReference type="AlphaFoldDB" id="A0AAE1B7Q6"/>
<sequence length="911" mass="102425">MEGKTTNQTSVEGSSDKTESKATNQTSLEGSSNKMEGKTTNQTSVEGSSDKTESKATNQTSLEGSSDKMEGKTTNQTSLEGSSNKMEGKTTNQTSLEGSSDKTESKATNQTSLEGSSDKMEGKTTNQTSLEDLQSLLGRKDTKQPAGPSVNNYRLQPQANRWIVLDGGKQPCSDVTVYTVGQPGWHVMLFNNGDVAVKGCSPELCQVQHMTDLNQAYLKVISDGAGVIVLADCLARYPQLDQDFRLNDLHQYGMYYNATNIFNPYHHAGYEAVFPKVNSAWERAINSPIDGGSPLTHPKPNSKMYFLSDFGRVSFRQGFRLGEDICACEDASSFDPKGEELLDNPVVVGDNTLVHLGTGPSVALPDAFYWLFAPRGLSGDALESFRTFWLHALKKAGLIHTGYFQTNALLASPGGDSSKSLNHCVDMKNPRPSINMTSSNISGSPFSVTIRAAFRCVQHTSCISYMNETACATHLSVEVLRCLTTAGPGEIYIQDHIMALTAWFTELRTLKAPLHQPRPLRMSEQIKNTFQVKYNLNRQQLYRSIRPNSTAKTKELQKIRRSVIDPMVKKCPNLTHSGFRFPDSWTSRYTKNSDIALVVTVNYESLYKTIAYAEFVHRQSFRFILYCGPNMSAFTSFVKRHGGLDHVTFLDGGWSGRHGWHTIYRCLTLAMKMRLPVKGYLQVGDDVLVNSKNLSSQPRDKVMIRDSYSKRNLTVVEETENWFHWNKPWGREALIKLFTQLRTSAKFAPSSSVARTMFGDDVHGLSSEEFQSPVPGRTSRDVKRATSRFMENYSANIGSLDIVIHRATDFFFVPESWREDYIILAEIFQYTGVFLEFAFPMLHLGMTRKENVNYVHGVSLWREERNAPWKFYHEDLAFLHPFKSMKDLETKEGLEFFCGSFLERYEAWVHS</sequence>
<feature type="compositionally biased region" description="Polar residues" evidence="1">
    <location>
        <begin position="72"/>
        <end position="98"/>
    </location>
</feature>
<dbReference type="EMBL" id="JAWDGP010000480">
    <property type="protein sequence ID" value="KAK3800217.1"/>
    <property type="molecule type" value="Genomic_DNA"/>
</dbReference>
<evidence type="ECO:0000256" key="1">
    <source>
        <dbReference type="SAM" id="MobiDB-lite"/>
    </source>
</evidence>
<keyword evidence="3" id="KW-1185">Reference proteome</keyword>